<dbReference type="PANTHER" id="PTHR35273">
    <property type="entry name" value="ALPHA-1,4 POLYGALACTOSAMINIDASE, PUTATIVE (AFU_ORTHOLOGUE AFUA_3G07890)-RELATED"/>
    <property type="match status" value="1"/>
</dbReference>
<dbReference type="Proteomes" id="UP001220022">
    <property type="component" value="Unassembled WGS sequence"/>
</dbReference>
<protein>
    <submittedName>
        <fullName evidence="3">Endo alpha-1,4 polygalactosaminidase</fullName>
    </submittedName>
</protein>
<dbReference type="InterPro" id="IPR013785">
    <property type="entry name" value="Aldolase_TIM"/>
</dbReference>
<comment type="caution">
    <text evidence="3">The sequence shown here is derived from an EMBL/GenBank/DDBJ whole genome shotgun (WGS) entry which is preliminary data.</text>
</comment>
<evidence type="ECO:0000313" key="3">
    <source>
        <dbReference type="EMBL" id="MDF2257563.1"/>
    </source>
</evidence>
<dbReference type="SUPFAM" id="SSF51445">
    <property type="entry name" value="(Trans)glycosidases"/>
    <property type="match status" value="1"/>
</dbReference>
<gene>
    <name evidence="3" type="ORF">P2L57_18125</name>
</gene>
<dbReference type="PANTHER" id="PTHR35273:SF2">
    <property type="entry name" value="ALPHA-GALACTOSIDASE"/>
    <property type="match status" value="1"/>
</dbReference>
<proteinExistence type="predicted"/>
<dbReference type="InterPro" id="IPR004352">
    <property type="entry name" value="GH114_TIM-barrel"/>
</dbReference>
<dbReference type="EMBL" id="JARHTQ010000010">
    <property type="protein sequence ID" value="MDF2257563.1"/>
    <property type="molecule type" value="Genomic_DNA"/>
</dbReference>
<accession>A0ABT5Z1B2</accession>
<evidence type="ECO:0000259" key="2">
    <source>
        <dbReference type="Pfam" id="PF03537"/>
    </source>
</evidence>
<dbReference type="RefSeq" id="WP_275815688.1">
    <property type="nucleotide sequence ID" value="NZ_BAAANM010000001.1"/>
</dbReference>
<keyword evidence="4" id="KW-1185">Reference proteome</keyword>
<sequence length="344" mass="35450">MPGHASPFLRRKALVVGLTAGVVCAVGAGFALTDASAAMESPKPSARASRHSSPGLSAVTRAPGLGSSHAAGPTPVGTPSAPASKPGAGSPTAPAGAAGSGTPGKQVVPPTAHTTFDYQIGSPYRPASGVGAVSRDRAAGAVAGLYNVCYINAFQAQPDATAWWQSGHPGLLLRNDGGNPVMDQDWNEALLDVSTAAKRTQLAAIVGGWIDDCAAKGYQAVEPDNLDSYTRSDGRLTAGENAAFAQLLVQRAHADGLAIGQKNTADLLGQHGTIGFDFAVAEECGRYNECGKFADAYTNRVFVIEYDDADFHKSCSTWGDKLSVVLRDRDVTAPGSADYVFKTC</sequence>
<evidence type="ECO:0000256" key="1">
    <source>
        <dbReference type="SAM" id="MobiDB-lite"/>
    </source>
</evidence>
<reference evidence="3 4" key="1">
    <citation type="submission" date="2023-03" db="EMBL/GenBank/DDBJ databases">
        <title>Draft genome sequence of type strain Streptomyces ferralitis JCM 14344.</title>
        <authorList>
            <person name="Klaysubun C."/>
            <person name="Duangmal K."/>
        </authorList>
    </citation>
    <scope>NUCLEOTIDE SEQUENCE [LARGE SCALE GENOMIC DNA]</scope>
    <source>
        <strain evidence="3 4">JCM 14344</strain>
    </source>
</reference>
<feature type="region of interest" description="Disordered" evidence="1">
    <location>
        <begin position="42"/>
        <end position="111"/>
    </location>
</feature>
<evidence type="ECO:0000313" key="4">
    <source>
        <dbReference type="Proteomes" id="UP001220022"/>
    </source>
</evidence>
<feature type="domain" description="Glycoside-hydrolase family GH114 TIM-barrel" evidence="2">
    <location>
        <begin position="115"/>
        <end position="332"/>
    </location>
</feature>
<feature type="compositionally biased region" description="Low complexity" evidence="1">
    <location>
        <begin position="77"/>
        <end position="97"/>
    </location>
</feature>
<dbReference type="Pfam" id="PF03537">
    <property type="entry name" value="Glyco_hydro_114"/>
    <property type="match status" value="1"/>
</dbReference>
<organism evidence="3 4">
    <name type="scientific">Streptantibioticus ferralitis</name>
    <dbReference type="NCBI Taxonomy" id="236510"/>
    <lineage>
        <taxon>Bacteria</taxon>
        <taxon>Bacillati</taxon>
        <taxon>Actinomycetota</taxon>
        <taxon>Actinomycetes</taxon>
        <taxon>Kitasatosporales</taxon>
        <taxon>Streptomycetaceae</taxon>
        <taxon>Streptantibioticus</taxon>
    </lineage>
</organism>
<dbReference type="InterPro" id="IPR017853">
    <property type="entry name" value="GH"/>
</dbReference>
<dbReference type="Gene3D" id="3.20.20.70">
    <property type="entry name" value="Aldolase class I"/>
    <property type="match status" value="1"/>
</dbReference>
<name>A0ABT5Z1B2_9ACTN</name>